<feature type="signal peptide" evidence="1">
    <location>
        <begin position="1"/>
        <end position="25"/>
    </location>
</feature>
<name>E5Y2W4_BILW3</name>
<accession>E5Y2W4</accession>
<feature type="chain" id="PRO_5003202903" description="Outer membrane protein" evidence="1">
    <location>
        <begin position="26"/>
        <end position="185"/>
    </location>
</feature>
<dbReference type="Gene3D" id="3.30.910.20">
    <property type="entry name" value="Skp domain"/>
    <property type="match status" value="1"/>
</dbReference>
<dbReference type="SMART" id="SM00935">
    <property type="entry name" value="OmpH"/>
    <property type="match status" value="1"/>
</dbReference>
<evidence type="ECO:0000313" key="2">
    <source>
        <dbReference type="EMBL" id="EFV45663.1"/>
    </source>
</evidence>
<comment type="caution">
    <text evidence="2">The sequence shown here is derived from an EMBL/GenBank/DDBJ whole genome shotgun (WGS) entry which is preliminary data.</text>
</comment>
<proteinExistence type="predicted"/>
<evidence type="ECO:0000256" key="1">
    <source>
        <dbReference type="SAM" id="SignalP"/>
    </source>
</evidence>
<evidence type="ECO:0000313" key="3">
    <source>
        <dbReference type="Proteomes" id="UP000006034"/>
    </source>
</evidence>
<keyword evidence="1" id="KW-0732">Signal</keyword>
<dbReference type="PROSITE" id="PS51257">
    <property type="entry name" value="PROKAR_LIPOPROTEIN"/>
    <property type="match status" value="1"/>
</dbReference>
<keyword evidence="3" id="KW-1185">Reference proteome</keyword>
<dbReference type="GeneID" id="78086705"/>
<dbReference type="STRING" id="563192.HMPREF0179_00525"/>
<dbReference type="OrthoDB" id="5456938at2"/>
<dbReference type="AlphaFoldDB" id="E5Y2W4"/>
<dbReference type="InterPro" id="IPR024930">
    <property type="entry name" value="Skp_dom_sf"/>
</dbReference>
<dbReference type="SUPFAM" id="SSF111384">
    <property type="entry name" value="OmpH-like"/>
    <property type="match status" value="1"/>
</dbReference>
<reference evidence="2 3" key="2">
    <citation type="submission" date="2013-04" db="EMBL/GenBank/DDBJ databases">
        <title>The Genome Sequence of Bilophila wadsworthia 3_1_6.</title>
        <authorList>
            <consortium name="The Broad Institute Genomics Platform"/>
            <person name="Earl A."/>
            <person name="Ward D."/>
            <person name="Feldgarden M."/>
            <person name="Gevers D."/>
            <person name="Sibley C."/>
            <person name="Strauss J."/>
            <person name="Allen-Vercoe E."/>
            <person name="Walker B."/>
            <person name="Young S."/>
            <person name="Zeng Q."/>
            <person name="Gargeya S."/>
            <person name="Fitzgerald M."/>
            <person name="Haas B."/>
            <person name="Abouelleil A."/>
            <person name="Allen A.W."/>
            <person name="Alvarado L."/>
            <person name="Arachchi H.M."/>
            <person name="Berlin A.M."/>
            <person name="Chapman S.B."/>
            <person name="Gainer-Dewar J."/>
            <person name="Goldberg J."/>
            <person name="Griggs A."/>
            <person name="Gujja S."/>
            <person name="Hansen M."/>
            <person name="Howarth C."/>
            <person name="Imamovic A."/>
            <person name="Ireland A."/>
            <person name="Larimer J."/>
            <person name="McCowan C."/>
            <person name="Murphy C."/>
            <person name="Pearson M."/>
            <person name="Poon T.W."/>
            <person name="Priest M."/>
            <person name="Roberts A."/>
            <person name="Saif S."/>
            <person name="Shea T."/>
            <person name="Sisk P."/>
            <person name="Sykes S."/>
            <person name="Wortman J."/>
            <person name="Nusbaum C."/>
            <person name="Birren B."/>
        </authorList>
    </citation>
    <scope>NUCLEOTIDE SEQUENCE [LARGE SCALE GENOMIC DNA]</scope>
    <source>
        <strain evidence="2 3">3_1_6</strain>
    </source>
</reference>
<dbReference type="eggNOG" id="ENOG5033E78">
    <property type="taxonomic scope" value="Bacteria"/>
</dbReference>
<sequence>MRIGSVCSCLVFVFFCLPLVSSCNAAPKIPAVVSVDMQRLMTESEPAKQASEHLGEVRAVLQKGFEALRETYKNAPKEQQEAIFANGLAVLNRQMELETRAAAKSVNDIIAEEVGKWRKSNGVMLVISRSAVIDGDWDSADYTKTILAAVNKRKAAFAALPAVNIVKGQAGKADEETKSAGSRKK</sequence>
<dbReference type="GO" id="GO:0051082">
    <property type="term" value="F:unfolded protein binding"/>
    <property type="evidence" value="ECO:0007669"/>
    <property type="project" value="InterPro"/>
</dbReference>
<protein>
    <recommendedName>
        <fullName evidence="4">Outer membrane protein</fullName>
    </recommendedName>
</protein>
<evidence type="ECO:0008006" key="4">
    <source>
        <dbReference type="Google" id="ProtNLM"/>
    </source>
</evidence>
<gene>
    <name evidence="2" type="ORF">HMPREF0179_00525</name>
</gene>
<dbReference type="EMBL" id="ADCP02000002">
    <property type="protein sequence ID" value="EFV45663.1"/>
    <property type="molecule type" value="Genomic_DNA"/>
</dbReference>
<dbReference type="HOGENOM" id="CLU_1458606_0_0_7"/>
<dbReference type="InterPro" id="IPR005632">
    <property type="entry name" value="Chaperone_Skp"/>
</dbReference>
<dbReference type="Proteomes" id="UP000006034">
    <property type="component" value="Unassembled WGS sequence"/>
</dbReference>
<organism evidence="2 3">
    <name type="scientific">Bilophila wadsworthia (strain 3_1_6)</name>
    <dbReference type="NCBI Taxonomy" id="563192"/>
    <lineage>
        <taxon>Bacteria</taxon>
        <taxon>Pseudomonadati</taxon>
        <taxon>Thermodesulfobacteriota</taxon>
        <taxon>Desulfovibrionia</taxon>
        <taxon>Desulfovibrionales</taxon>
        <taxon>Desulfovibrionaceae</taxon>
        <taxon>Bilophila</taxon>
    </lineage>
</organism>
<reference evidence="2 3" key="1">
    <citation type="submission" date="2010-10" db="EMBL/GenBank/DDBJ databases">
        <authorList>
            <consortium name="The Broad Institute Genome Sequencing Platform"/>
            <person name="Ward D."/>
            <person name="Earl A."/>
            <person name="Feldgarden M."/>
            <person name="Young S.K."/>
            <person name="Gargeya S."/>
            <person name="Zeng Q."/>
            <person name="Alvarado L."/>
            <person name="Berlin A."/>
            <person name="Bochicchio J."/>
            <person name="Chapman S.B."/>
            <person name="Chen Z."/>
            <person name="Freedman E."/>
            <person name="Gellesch M."/>
            <person name="Goldberg J."/>
            <person name="Griggs A."/>
            <person name="Gujja S."/>
            <person name="Heilman E."/>
            <person name="Heiman D."/>
            <person name="Howarth C."/>
            <person name="Mehta T."/>
            <person name="Neiman D."/>
            <person name="Pearson M."/>
            <person name="Roberts A."/>
            <person name="Saif S."/>
            <person name="Shea T."/>
            <person name="Shenoy N."/>
            <person name="Sisk P."/>
            <person name="Stolte C."/>
            <person name="Sykes S."/>
            <person name="White J."/>
            <person name="Yandava C."/>
            <person name="Allen-Vercoe E."/>
            <person name="Sibley C."/>
            <person name="Ambrose C.E."/>
            <person name="Strauss J."/>
            <person name="Daigneault M."/>
            <person name="Haas B."/>
            <person name="Nusbaum C."/>
            <person name="Birren B."/>
        </authorList>
    </citation>
    <scope>NUCLEOTIDE SEQUENCE [LARGE SCALE GENOMIC DNA]</scope>
    <source>
        <strain evidence="2 3">3_1_6</strain>
    </source>
</reference>
<dbReference type="RefSeq" id="WP_005024723.1">
    <property type="nucleotide sequence ID" value="NZ_KE150239.1"/>
</dbReference>